<dbReference type="InterPro" id="IPR001849">
    <property type="entry name" value="PH_domain"/>
</dbReference>
<dbReference type="SMART" id="SM00233">
    <property type="entry name" value="PH"/>
    <property type="match status" value="1"/>
</dbReference>
<dbReference type="GO" id="GO:0005826">
    <property type="term" value="C:actomyosin contractile ring"/>
    <property type="evidence" value="ECO:0007669"/>
    <property type="project" value="TreeGrafter"/>
</dbReference>
<proteinExistence type="predicted"/>
<evidence type="ECO:0000313" key="3">
    <source>
        <dbReference type="Proteomes" id="UP000494206"/>
    </source>
</evidence>
<dbReference type="InterPro" id="IPR051364">
    <property type="entry name" value="Cytokinesis/Rho-signaling"/>
</dbReference>
<dbReference type="Proteomes" id="UP000494206">
    <property type="component" value="Unassembled WGS sequence"/>
</dbReference>
<gene>
    <name evidence="2" type="ORF">CBOVIS_LOCUS3950</name>
</gene>
<evidence type="ECO:0000313" key="2">
    <source>
        <dbReference type="EMBL" id="CAB3401160.1"/>
    </source>
</evidence>
<accession>A0A8S1EIY5</accession>
<dbReference type="OrthoDB" id="5817051at2759"/>
<dbReference type="PANTHER" id="PTHR21538:SF24">
    <property type="entry name" value="PH DOMAIN-CONTAINING PROTEIN"/>
    <property type="match status" value="1"/>
</dbReference>
<organism evidence="2 3">
    <name type="scientific">Caenorhabditis bovis</name>
    <dbReference type="NCBI Taxonomy" id="2654633"/>
    <lineage>
        <taxon>Eukaryota</taxon>
        <taxon>Metazoa</taxon>
        <taxon>Ecdysozoa</taxon>
        <taxon>Nematoda</taxon>
        <taxon>Chromadorea</taxon>
        <taxon>Rhabditida</taxon>
        <taxon>Rhabditina</taxon>
        <taxon>Rhabditomorpha</taxon>
        <taxon>Rhabditoidea</taxon>
        <taxon>Rhabditidae</taxon>
        <taxon>Peloderinae</taxon>
        <taxon>Caenorhabditis</taxon>
    </lineage>
</organism>
<feature type="domain" description="PH" evidence="1">
    <location>
        <begin position="237"/>
        <end position="341"/>
    </location>
</feature>
<dbReference type="PANTHER" id="PTHR21538">
    <property type="entry name" value="ANILLIN/RHOTEKIN RTKN"/>
    <property type="match status" value="1"/>
</dbReference>
<reference evidence="2 3" key="1">
    <citation type="submission" date="2020-04" db="EMBL/GenBank/DDBJ databases">
        <authorList>
            <person name="Laetsch R D."/>
            <person name="Stevens L."/>
            <person name="Kumar S."/>
            <person name="Blaxter L. M."/>
        </authorList>
    </citation>
    <scope>NUCLEOTIDE SEQUENCE [LARGE SCALE GENOMIC DNA]</scope>
</reference>
<protein>
    <recommendedName>
        <fullName evidence="1">PH domain-containing protein</fullName>
    </recommendedName>
</protein>
<comment type="caution">
    <text evidence="2">The sequence shown here is derived from an EMBL/GenBank/DDBJ whole genome shotgun (WGS) entry which is preliminary data.</text>
</comment>
<dbReference type="AlphaFoldDB" id="A0A8S1EIY5"/>
<dbReference type="GO" id="GO:0000915">
    <property type="term" value="P:actomyosin contractile ring assembly"/>
    <property type="evidence" value="ECO:0007669"/>
    <property type="project" value="TreeGrafter"/>
</dbReference>
<dbReference type="Pfam" id="PF08174">
    <property type="entry name" value="Anillin"/>
    <property type="match status" value="1"/>
</dbReference>
<keyword evidence="3" id="KW-1185">Reference proteome</keyword>
<dbReference type="GO" id="GO:0000281">
    <property type="term" value="P:mitotic cytokinesis"/>
    <property type="evidence" value="ECO:0007669"/>
    <property type="project" value="TreeGrafter"/>
</dbReference>
<dbReference type="InterPro" id="IPR012966">
    <property type="entry name" value="AHD"/>
</dbReference>
<sequence>MSAISGETMKKKNSHQYQILAEDKAHIVKEIINSLPIDEEDMEFQSRRLELSPTSSRANIGISQISLPLAWKTKETRTFSIFLVLQTRTRVIDTKIISNINRHTTDVNIPDSFIFDNEPEDFFVEISIYGARTDYGLETSGGSLRNRISRSLGRKFGSSVKTQNNVQEMKKSPHFEQAVGGTHFNLLAKATLGITDAGETANIHNLRMNVFADLSGPPLYGHLICRMAIQPHSVLRPIAEGVLSVRHTDDDIELENVFARLQGGHLQFFTVGDISRRSMETVLIIPMNQRTRVMSASAPLTLLLKTEETVDVPASTVYLRANNQKACDTWKRAIELQIYDIGIWGKFATNSTSLLYKKREDPVKETLSRAAGSNLYETISIKGSVSKAGFGGLSLVPCGQEDYGARAATAPSKHTKQRANVIDLFQSPKATRKEEEPSSYVIQLNIGDDSAENEYSAYSPLCSYSNKHMSSLRVRNNDYNNKELKKSWSKAIGNMIGRGSTQTTKL</sequence>
<name>A0A8S1EIY5_9PELO</name>
<dbReference type="GO" id="GO:0031106">
    <property type="term" value="P:septin ring organization"/>
    <property type="evidence" value="ECO:0007669"/>
    <property type="project" value="TreeGrafter"/>
</dbReference>
<evidence type="ECO:0000259" key="1">
    <source>
        <dbReference type="SMART" id="SM00233"/>
    </source>
</evidence>
<dbReference type="EMBL" id="CADEPM010000002">
    <property type="protein sequence ID" value="CAB3401160.1"/>
    <property type="molecule type" value="Genomic_DNA"/>
</dbReference>